<dbReference type="PANTHER" id="PTHR47784:SF5">
    <property type="entry name" value="STEROL UPTAKE CONTROL PROTEIN 2"/>
    <property type="match status" value="1"/>
</dbReference>
<dbReference type="PANTHER" id="PTHR47784">
    <property type="entry name" value="STEROL UPTAKE CONTROL PROTEIN 2"/>
    <property type="match status" value="1"/>
</dbReference>
<gene>
    <name evidence="6" type="ORF">BJY01DRAFT_261246</name>
</gene>
<evidence type="ECO:0000313" key="7">
    <source>
        <dbReference type="Proteomes" id="UP001610446"/>
    </source>
</evidence>
<evidence type="ECO:0000259" key="5">
    <source>
        <dbReference type="PROSITE" id="PS50048"/>
    </source>
</evidence>
<evidence type="ECO:0000313" key="6">
    <source>
        <dbReference type="EMBL" id="KAL2851032.1"/>
    </source>
</evidence>
<evidence type="ECO:0000256" key="1">
    <source>
        <dbReference type="ARBA" id="ARBA00023015"/>
    </source>
</evidence>
<dbReference type="Proteomes" id="UP001610446">
    <property type="component" value="Unassembled WGS sequence"/>
</dbReference>
<feature type="domain" description="Zn(2)-C6 fungal-type" evidence="5">
    <location>
        <begin position="13"/>
        <end position="43"/>
    </location>
</feature>
<keyword evidence="1" id="KW-0805">Transcription regulation</keyword>
<dbReference type="Pfam" id="PF00172">
    <property type="entry name" value="Zn_clus"/>
    <property type="match status" value="1"/>
</dbReference>
<keyword evidence="7" id="KW-1185">Reference proteome</keyword>
<dbReference type="InterPro" id="IPR001138">
    <property type="entry name" value="Zn2Cys6_DnaBD"/>
</dbReference>
<comment type="caution">
    <text evidence="6">The sequence shown here is derived from an EMBL/GenBank/DDBJ whole genome shotgun (WGS) entry which is preliminary data.</text>
</comment>
<accession>A0ABR4KFI7</accession>
<evidence type="ECO:0000256" key="4">
    <source>
        <dbReference type="ARBA" id="ARBA00023242"/>
    </source>
</evidence>
<name>A0ABR4KFI7_9EURO</name>
<dbReference type="EMBL" id="JBFXLU010000033">
    <property type="protein sequence ID" value="KAL2851032.1"/>
    <property type="molecule type" value="Genomic_DNA"/>
</dbReference>
<proteinExistence type="predicted"/>
<evidence type="ECO:0000256" key="2">
    <source>
        <dbReference type="ARBA" id="ARBA00023125"/>
    </source>
</evidence>
<dbReference type="PROSITE" id="PS50048">
    <property type="entry name" value="ZN2_CY6_FUNGAL_2"/>
    <property type="match status" value="1"/>
</dbReference>
<dbReference type="SUPFAM" id="SSF57701">
    <property type="entry name" value="Zn2/Cys6 DNA-binding domain"/>
    <property type="match status" value="1"/>
</dbReference>
<dbReference type="PROSITE" id="PS00463">
    <property type="entry name" value="ZN2_CY6_FUNGAL_1"/>
    <property type="match status" value="1"/>
</dbReference>
<sequence>MPSRRSHPKSHHGCDQCKLRRIKCDEVHPVCGSCRRKNLACVFHSVGPFPAPDPPALATGPIIQHDRASLLPLQHLELMHHWHTSIVESLSDAKPLQDVIRVAMPQEGLRSPFLMHSVLAVAAVNLAQSTTAGCRQRYIEAAMTHHNESLTLCAPFVNNITRQNCHALFAFSCLLPVFVFASQTPQLSPRLQSLSDVIETLKLIRGSASVVDQAKPWIEEGPMHPLLRVGKFHHSSEIKKCHARSLSAKLEALARDLSVSSRAGKSSAASQTPCEALQQLQHLLGIFINTGDPRAVMAWPVVVDASYFDLLLQKQRLAVLTFGLFGSALEILSGRWWLEGTGPRFVALAVDDLSPPDREILSSSSLQLDHNS</sequence>
<dbReference type="CDD" id="cd00067">
    <property type="entry name" value="GAL4"/>
    <property type="match status" value="1"/>
</dbReference>
<evidence type="ECO:0000256" key="3">
    <source>
        <dbReference type="ARBA" id="ARBA00023163"/>
    </source>
</evidence>
<dbReference type="SMART" id="SM00066">
    <property type="entry name" value="GAL4"/>
    <property type="match status" value="1"/>
</dbReference>
<reference evidence="6 7" key="1">
    <citation type="submission" date="2024-07" db="EMBL/GenBank/DDBJ databases">
        <title>Section-level genome sequencing and comparative genomics of Aspergillus sections Usti and Cavernicolus.</title>
        <authorList>
            <consortium name="Lawrence Berkeley National Laboratory"/>
            <person name="Nybo J.L."/>
            <person name="Vesth T.C."/>
            <person name="Theobald S."/>
            <person name="Frisvad J.C."/>
            <person name="Larsen T.O."/>
            <person name="Kjaerboelling I."/>
            <person name="Rothschild-Mancinelli K."/>
            <person name="Lyhne E.K."/>
            <person name="Kogle M.E."/>
            <person name="Barry K."/>
            <person name="Clum A."/>
            <person name="Na H."/>
            <person name="Ledsgaard L."/>
            <person name="Lin J."/>
            <person name="Lipzen A."/>
            <person name="Kuo A."/>
            <person name="Riley R."/>
            <person name="Mondo S."/>
            <person name="Labutti K."/>
            <person name="Haridas S."/>
            <person name="Pangalinan J."/>
            <person name="Salamov A.A."/>
            <person name="Simmons B.A."/>
            <person name="Magnuson J.K."/>
            <person name="Chen J."/>
            <person name="Drula E."/>
            <person name="Henrissat B."/>
            <person name="Wiebenga A."/>
            <person name="Lubbers R.J."/>
            <person name="Gomes A.C."/>
            <person name="Makela M.R."/>
            <person name="Stajich J."/>
            <person name="Grigoriev I.V."/>
            <person name="Mortensen U.H."/>
            <person name="De Vries R.P."/>
            <person name="Baker S.E."/>
            <person name="Andersen M.R."/>
        </authorList>
    </citation>
    <scope>NUCLEOTIDE SEQUENCE [LARGE SCALE GENOMIC DNA]</scope>
    <source>
        <strain evidence="6 7">CBS 123904</strain>
    </source>
</reference>
<keyword evidence="3" id="KW-0804">Transcription</keyword>
<keyword evidence="2" id="KW-0238">DNA-binding</keyword>
<dbReference type="InterPro" id="IPR053157">
    <property type="entry name" value="Sterol_Uptake_Regulator"/>
</dbReference>
<protein>
    <recommendedName>
        <fullName evidence="5">Zn(2)-C6 fungal-type domain-containing protein</fullName>
    </recommendedName>
</protein>
<dbReference type="InterPro" id="IPR036864">
    <property type="entry name" value="Zn2-C6_fun-type_DNA-bd_sf"/>
</dbReference>
<organism evidence="6 7">
    <name type="scientific">Aspergillus pseudoustus</name>
    <dbReference type="NCBI Taxonomy" id="1810923"/>
    <lineage>
        <taxon>Eukaryota</taxon>
        <taxon>Fungi</taxon>
        <taxon>Dikarya</taxon>
        <taxon>Ascomycota</taxon>
        <taxon>Pezizomycotina</taxon>
        <taxon>Eurotiomycetes</taxon>
        <taxon>Eurotiomycetidae</taxon>
        <taxon>Eurotiales</taxon>
        <taxon>Aspergillaceae</taxon>
        <taxon>Aspergillus</taxon>
        <taxon>Aspergillus subgen. Nidulantes</taxon>
    </lineage>
</organism>
<keyword evidence="4" id="KW-0539">Nucleus</keyword>
<dbReference type="Gene3D" id="4.10.240.10">
    <property type="entry name" value="Zn(2)-C6 fungal-type DNA-binding domain"/>
    <property type="match status" value="1"/>
</dbReference>